<evidence type="ECO:0008006" key="3">
    <source>
        <dbReference type="Google" id="ProtNLM"/>
    </source>
</evidence>
<comment type="caution">
    <text evidence="1">The sequence shown here is derived from an EMBL/GenBank/DDBJ whole genome shotgun (WGS) entry which is preliminary data.</text>
</comment>
<protein>
    <recommendedName>
        <fullName evidence="3">DNA-directed RNA polymerase specialized sigma24 family protein</fullName>
    </recommendedName>
</protein>
<dbReference type="EMBL" id="JAQOSK010000007">
    <property type="protein sequence ID" value="MDC2956705.1"/>
    <property type="molecule type" value="Genomic_DNA"/>
</dbReference>
<dbReference type="RefSeq" id="WP_272176050.1">
    <property type="nucleotide sequence ID" value="NZ_JAQOSK010000007.1"/>
</dbReference>
<reference evidence="1 2" key="1">
    <citation type="journal article" date="2015" name="Int. J. Syst. Evol. Microbiol.">
        <title>Streptomyces gilvifuscus sp. nov., an actinomycete that produces antibacterial compounds isolated from soil.</title>
        <authorList>
            <person name="Nguyen T.M."/>
            <person name="Kim J."/>
        </authorList>
    </citation>
    <scope>NUCLEOTIDE SEQUENCE [LARGE SCALE GENOMIC DNA]</scope>
    <source>
        <strain evidence="1 2">T113</strain>
    </source>
</reference>
<organism evidence="1 2">
    <name type="scientific">Streptomyces gilvifuscus</name>
    <dbReference type="NCBI Taxonomy" id="1550617"/>
    <lineage>
        <taxon>Bacteria</taxon>
        <taxon>Bacillati</taxon>
        <taxon>Actinomycetota</taxon>
        <taxon>Actinomycetes</taxon>
        <taxon>Kitasatosporales</taxon>
        <taxon>Streptomycetaceae</taxon>
        <taxon>Streptomyces</taxon>
    </lineage>
</organism>
<keyword evidence="2" id="KW-1185">Reference proteome</keyword>
<gene>
    <name evidence="1" type="ORF">PO587_19730</name>
</gene>
<proteinExistence type="predicted"/>
<evidence type="ECO:0000313" key="1">
    <source>
        <dbReference type="EMBL" id="MDC2956705.1"/>
    </source>
</evidence>
<evidence type="ECO:0000313" key="2">
    <source>
        <dbReference type="Proteomes" id="UP001221328"/>
    </source>
</evidence>
<sequence>MALRPRLPFVVGLRLFPRPGGADELELARRLVEVSAASRAACLLRAVHGLSEAAVHDLLASAGVADPAAAISAADSLAAGHAGPIAALLVSQEFDACALQAGPTDLLRRSRRVRLGLGVAAIGLTAATAMVMTATDDTVPGSSAPAPAADTAFRPADLVRIRAQAWDNTSRVDFTAWPPRGSRSHDDALLRRALATWAHPPAGTRIRLAPATTAAAPTTAPQLLYAGDVADRAVVLLYDGTRLARYSESRSPAHSAELSVARTDDADLTTAAAVSLNSGKNTARYLLAPWISEAGIRDLLRPDVLARPLRTAKDGVTQPVPVVSAGHGCASRPVLQLRSSARIVEKHSFLLADWGGLSPAHLTYIPLPGKDGPPGRPREATGSAALLAWAHTACALGSLGDAGVRSVNAWDFAEQDLPDRGGTAVWTCARADTWSGPGDAAVTLRTGREPSARTVARARSTAACSRFGQNIAATTGWRSPTGHWYVLAAGSRAVTRLTVSGDVSATRQGRTLDLPASRRPRTHVRATLATGEQLNALESP</sequence>
<name>A0ABT5FVW1_9ACTN</name>
<accession>A0ABT5FVW1</accession>
<dbReference type="Proteomes" id="UP001221328">
    <property type="component" value="Unassembled WGS sequence"/>
</dbReference>